<dbReference type="PANTHER" id="PTHR46558:SF11">
    <property type="entry name" value="HTH-TYPE TRANSCRIPTIONAL REGULATOR XRE"/>
    <property type="match status" value="1"/>
</dbReference>
<dbReference type="CDD" id="cd00093">
    <property type="entry name" value="HTH_XRE"/>
    <property type="match status" value="1"/>
</dbReference>
<proteinExistence type="predicted"/>
<evidence type="ECO:0000313" key="4">
    <source>
        <dbReference type="Proteomes" id="UP001489509"/>
    </source>
</evidence>
<evidence type="ECO:0000259" key="2">
    <source>
        <dbReference type="PROSITE" id="PS50943"/>
    </source>
</evidence>
<keyword evidence="1" id="KW-0238">DNA-binding</keyword>
<dbReference type="EMBL" id="JBBMFD010000003">
    <property type="protein sequence ID" value="MEQ2439815.1"/>
    <property type="molecule type" value="Genomic_DNA"/>
</dbReference>
<dbReference type="Gene3D" id="1.10.260.40">
    <property type="entry name" value="lambda repressor-like DNA-binding domains"/>
    <property type="match status" value="1"/>
</dbReference>
<dbReference type="InterPro" id="IPR001387">
    <property type="entry name" value="Cro/C1-type_HTH"/>
</dbReference>
<dbReference type="SUPFAM" id="SSF47413">
    <property type="entry name" value="lambda repressor-like DNA-binding domains"/>
    <property type="match status" value="1"/>
</dbReference>
<name>A0ABV1DZB7_9FIRM</name>
<gene>
    <name evidence="3" type="ORF">WMO26_03130</name>
</gene>
<dbReference type="RefSeq" id="WP_349218081.1">
    <property type="nucleotide sequence ID" value="NZ_JBBMFD010000003.1"/>
</dbReference>
<reference evidence="3 4" key="1">
    <citation type="submission" date="2024-03" db="EMBL/GenBank/DDBJ databases">
        <title>Human intestinal bacterial collection.</title>
        <authorList>
            <person name="Pauvert C."/>
            <person name="Hitch T.C.A."/>
            <person name="Clavel T."/>
        </authorList>
    </citation>
    <scope>NUCLEOTIDE SEQUENCE [LARGE SCALE GENOMIC DNA]</scope>
    <source>
        <strain evidence="3 4">CLA-JM-H44</strain>
    </source>
</reference>
<protein>
    <submittedName>
        <fullName evidence="3">Helix-turn-helix transcriptional regulator</fullName>
    </submittedName>
</protein>
<dbReference type="Proteomes" id="UP001489509">
    <property type="component" value="Unassembled WGS sequence"/>
</dbReference>
<comment type="caution">
    <text evidence="3">The sequence shown here is derived from an EMBL/GenBank/DDBJ whole genome shotgun (WGS) entry which is preliminary data.</text>
</comment>
<dbReference type="PROSITE" id="PS50943">
    <property type="entry name" value="HTH_CROC1"/>
    <property type="match status" value="1"/>
</dbReference>
<dbReference type="PANTHER" id="PTHR46558">
    <property type="entry name" value="TRACRIPTIONAL REGULATORY PROTEIN-RELATED-RELATED"/>
    <property type="match status" value="1"/>
</dbReference>
<evidence type="ECO:0000313" key="3">
    <source>
        <dbReference type="EMBL" id="MEQ2439815.1"/>
    </source>
</evidence>
<evidence type="ECO:0000256" key="1">
    <source>
        <dbReference type="ARBA" id="ARBA00023125"/>
    </source>
</evidence>
<dbReference type="SMART" id="SM00530">
    <property type="entry name" value="HTH_XRE"/>
    <property type="match status" value="1"/>
</dbReference>
<accession>A0ABV1DZB7</accession>
<organism evidence="3 4">
    <name type="scientific">Solibaculum intestinale</name>
    <dbReference type="NCBI Taxonomy" id="3133165"/>
    <lineage>
        <taxon>Bacteria</taxon>
        <taxon>Bacillati</taxon>
        <taxon>Bacillota</taxon>
        <taxon>Clostridia</taxon>
        <taxon>Eubacteriales</taxon>
        <taxon>Oscillospiraceae</taxon>
        <taxon>Solibaculum</taxon>
    </lineage>
</organism>
<dbReference type="InterPro" id="IPR010982">
    <property type="entry name" value="Lambda_DNA-bd_dom_sf"/>
</dbReference>
<dbReference type="Pfam" id="PF01381">
    <property type="entry name" value="HTH_3"/>
    <property type="match status" value="1"/>
</dbReference>
<feature type="domain" description="HTH cro/C1-type" evidence="2">
    <location>
        <begin position="11"/>
        <end position="65"/>
    </location>
</feature>
<keyword evidence="4" id="KW-1185">Reference proteome</keyword>
<sequence length="75" mass="8898">MFSPKKFCERLYTLRKEQNLTMERFGIAMEVTKQAVCRWENGERQPSLEMLARIAEFYGVSADYLLGLSDKRERM</sequence>